<evidence type="ECO:0000256" key="1">
    <source>
        <dbReference type="SAM" id="SignalP"/>
    </source>
</evidence>
<dbReference type="InterPro" id="IPR019734">
    <property type="entry name" value="TPR_rpt"/>
</dbReference>
<dbReference type="EC" id="3.4.-.-" evidence="2"/>
<organism evidence="2 3">
    <name type="scientific">Polaromonas vacuolata</name>
    <dbReference type="NCBI Taxonomy" id="37448"/>
    <lineage>
        <taxon>Bacteria</taxon>
        <taxon>Pseudomonadati</taxon>
        <taxon>Pseudomonadota</taxon>
        <taxon>Betaproteobacteria</taxon>
        <taxon>Burkholderiales</taxon>
        <taxon>Comamonadaceae</taxon>
        <taxon>Polaromonas</taxon>
    </lineage>
</organism>
<dbReference type="KEGG" id="pvac:HC248_03270"/>
<dbReference type="SUPFAM" id="SSF48452">
    <property type="entry name" value="TPR-like"/>
    <property type="match status" value="1"/>
</dbReference>
<dbReference type="SMART" id="SM00028">
    <property type="entry name" value="TPR"/>
    <property type="match status" value="2"/>
</dbReference>
<dbReference type="GO" id="GO:0008233">
    <property type="term" value="F:peptidase activity"/>
    <property type="evidence" value="ECO:0007669"/>
    <property type="project" value="UniProtKB-KW"/>
</dbReference>
<dbReference type="GO" id="GO:0006508">
    <property type="term" value="P:proteolysis"/>
    <property type="evidence" value="ECO:0007669"/>
    <property type="project" value="UniProtKB-KW"/>
</dbReference>
<dbReference type="Gene3D" id="1.25.40.10">
    <property type="entry name" value="Tetratricopeptide repeat domain"/>
    <property type="match status" value="2"/>
</dbReference>
<gene>
    <name evidence="2" type="primary">bepA_4</name>
    <name evidence="2" type="ORF">HC248_03270</name>
</gene>
<keyword evidence="3" id="KW-1185">Reference proteome</keyword>
<keyword evidence="1" id="KW-0732">Signal</keyword>
<sequence length="404" mass="44143">MLIKCNQWSFKFGLALFAAVLATPALTAPRTPTQDAAVIERLPFRAGDTRAKALAEMRANVLKAPDDAAASVTLAQAYFNLALALGDPRYVGYADAIVARFGSKMTPDLLITRGMLQQYRHDFAGALTDFAAAKSMDPDLAIAHAWRGAIYLVEAKYSNASQECAALLQMQRAVLYGGCTGLLQAYTGQLADGYATLQQALSTTRDDDRRRWLLTRLGEVAAWKGQTAKAERHYRDAVALGQDDGYLLAAWADFLLDNQRPAEVAKLLASWEASDGLLLRLAEAEALLKLPAAAAHIQALDDRFAAAKLRGDTTHRAEEARFQLRLRNNPALSLQVAMDNYQVQKEPRDVRILLESALAAKSAEGAKPALDWLQTSRFEDAHLQSLAKQISQLPLSSKKSESKS</sequence>
<reference evidence="2 3" key="1">
    <citation type="submission" date="2020-04" db="EMBL/GenBank/DDBJ databases">
        <title>Complete genome of a Psychrophilic, Marine, Gas Vacuolate Bacterium Polaromonas vacuolata KCTC 22033T.</title>
        <authorList>
            <person name="Hwang K."/>
            <person name="Kim K.M."/>
        </authorList>
    </citation>
    <scope>NUCLEOTIDE SEQUENCE [LARGE SCALE GENOMIC DNA]</scope>
    <source>
        <strain evidence="2 3">KCTC 22033</strain>
    </source>
</reference>
<feature type="chain" id="PRO_5026249149" evidence="1">
    <location>
        <begin position="28"/>
        <end position="404"/>
    </location>
</feature>
<dbReference type="EMBL" id="CP051461">
    <property type="protein sequence ID" value="QJC57938.1"/>
    <property type="molecule type" value="Genomic_DNA"/>
</dbReference>
<dbReference type="RefSeq" id="WP_168923386.1">
    <property type="nucleotide sequence ID" value="NZ_CP051461.1"/>
</dbReference>
<accession>A0A6H2HDJ0</accession>
<keyword evidence="2" id="KW-0645">Protease</keyword>
<dbReference type="InterPro" id="IPR011990">
    <property type="entry name" value="TPR-like_helical_dom_sf"/>
</dbReference>
<evidence type="ECO:0000313" key="3">
    <source>
        <dbReference type="Proteomes" id="UP000502041"/>
    </source>
</evidence>
<feature type="signal peptide" evidence="1">
    <location>
        <begin position="1"/>
        <end position="27"/>
    </location>
</feature>
<protein>
    <submittedName>
        <fullName evidence="2">Beta-barrel assembly-enhancing protease</fullName>
        <ecNumber evidence="2">3.4.-.-</ecNumber>
    </submittedName>
</protein>
<keyword evidence="2" id="KW-0378">Hydrolase</keyword>
<proteinExistence type="predicted"/>
<dbReference type="AlphaFoldDB" id="A0A6H2HDJ0"/>
<dbReference type="Proteomes" id="UP000502041">
    <property type="component" value="Chromosome"/>
</dbReference>
<name>A0A6H2HDJ0_9BURK</name>
<evidence type="ECO:0000313" key="2">
    <source>
        <dbReference type="EMBL" id="QJC57938.1"/>
    </source>
</evidence>